<protein>
    <submittedName>
        <fullName evidence="1">Uncharacterized protein</fullName>
    </submittedName>
</protein>
<dbReference type="STRING" id="661478.OP10G_0364"/>
<reference evidence="1 2" key="1">
    <citation type="journal article" date="2014" name="PLoS ONE">
        <title>The first complete genome sequence of the class fimbriimonadia in the phylum armatimonadetes.</title>
        <authorList>
            <person name="Hu Z.Y."/>
            <person name="Wang Y.Z."/>
            <person name="Im W.T."/>
            <person name="Wang S.Y."/>
            <person name="Zhao G.P."/>
            <person name="Zheng H.J."/>
            <person name="Quan Z.X."/>
        </authorList>
    </citation>
    <scope>NUCLEOTIDE SEQUENCE [LARGE SCALE GENOMIC DNA]</scope>
    <source>
        <strain evidence="1">Gsoil 348</strain>
    </source>
</reference>
<organism evidence="1 2">
    <name type="scientific">Fimbriimonas ginsengisoli Gsoil 348</name>
    <dbReference type="NCBI Taxonomy" id="661478"/>
    <lineage>
        <taxon>Bacteria</taxon>
        <taxon>Bacillati</taxon>
        <taxon>Armatimonadota</taxon>
        <taxon>Fimbriimonadia</taxon>
        <taxon>Fimbriimonadales</taxon>
        <taxon>Fimbriimonadaceae</taxon>
        <taxon>Fimbriimonas</taxon>
    </lineage>
</organism>
<evidence type="ECO:0000313" key="2">
    <source>
        <dbReference type="Proteomes" id="UP000027982"/>
    </source>
</evidence>
<gene>
    <name evidence="1" type="ORF">OP10G_0364</name>
</gene>
<sequence>MSLIALAVAVQLAVPKQSTPQTVGYVADFSGNVALVPMLGAKKVLQESDKAHALRLHPDDVVKSGDESEAFLVVYGRRQYVKPGGTYRVPPEDPRVGKPISGPASFGRKQGPATKLPYESLALFTYQGARPTNAKVPVPTIALTSNGELPLVWVADSKVREVRFALTIGSSTKVESTVFESRLNSLPDLPFGAGLSPELGRALIEASTNEELPVTVTLSDRSGNLPPNVTTWVLPRNSQLREQMKRSQAPAKTTSFDVFDEAVSRTESPVDLPGMRAWLVYRYWREHSDRFVSLGMLHYLAVDFRFDRLQYDLLQVLKSREVPEEGGSQ</sequence>
<dbReference type="KEGG" id="fgi:OP10G_0364"/>
<dbReference type="HOGENOM" id="CLU_843990_0_0_0"/>
<proteinExistence type="predicted"/>
<name>A0A068NJV2_FIMGI</name>
<evidence type="ECO:0000313" key="1">
    <source>
        <dbReference type="EMBL" id="AIE83732.1"/>
    </source>
</evidence>
<keyword evidence="2" id="KW-1185">Reference proteome</keyword>
<dbReference type="EMBL" id="CP007139">
    <property type="protein sequence ID" value="AIE83732.1"/>
    <property type="molecule type" value="Genomic_DNA"/>
</dbReference>
<dbReference type="Proteomes" id="UP000027982">
    <property type="component" value="Chromosome"/>
</dbReference>
<dbReference type="AlphaFoldDB" id="A0A068NJV2"/>
<dbReference type="RefSeq" id="WP_144240947.1">
    <property type="nucleotide sequence ID" value="NZ_CP007139.1"/>
</dbReference>
<accession>A0A068NJV2</accession>